<dbReference type="InterPro" id="IPR036870">
    <property type="entry name" value="Ribosomal_bS18_sf"/>
</dbReference>
<evidence type="ECO:0000313" key="9">
    <source>
        <dbReference type="EMBL" id="NMW93540.1"/>
    </source>
</evidence>
<dbReference type="InterPro" id="IPR018275">
    <property type="entry name" value="Ribosomal_bS18_CS"/>
</dbReference>
<comment type="function">
    <text evidence="5">Binds as a heterodimer with protein bS6 to the central domain of the 16S rRNA, where it helps stabilize the platform of the 30S subunit.</text>
</comment>
<dbReference type="Proteomes" id="UP000578252">
    <property type="component" value="Unassembled WGS sequence"/>
</dbReference>
<dbReference type="Proteomes" id="UP001209486">
    <property type="component" value="Unassembled WGS sequence"/>
</dbReference>
<dbReference type="EMBL" id="VSZY01000001">
    <property type="protein sequence ID" value="MCU9967844.1"/>
    <property type="molecule type" value="Genomic_DNA"/>
</dbReference>
<keyword evidence="5" id="KW-0699">rRNA-binding</keyword>
<dbReference type="Gene3D" id="4.10.640.10">
    <property type="entry name" value="Ribosomal protein S18"/>
    <property type="match status" value="1"/>
</dbReference>
<evidence type="ECO:0000256" key="3">
    <source>
        <dbReference type="ARBA" id="ARBA00023274"/>
    </source>
</evidence>
<evidence type="ECO:0000256" key="5">
    <source>
        <dbReference type="HAMAP-Rule" id="MF_00270"/>
    </source>
</evidence>
<dbReference type="AlphaFoldDB" id="A0A2J9KNF9"/>
<evidence type="ECO:0000313" key="16">
    <source>
        <dbReference type="Proteomes" id="UP001209486"/>
    </source>
</evidence>
<evidence type="ECO:0000256" key="4">
    <source>
        <dbReference type="ARBA" id="ARBA00035141"/>
    </source>
</evidence>
<dbReference type="EMBL" id="UGGQ01000006">
    <property type="protein sequence ID" value="STO16273.1"/>
    <property type="molecule type" value="Genomic_DNA"/>
</dbReference>
<dbReference type="Proteomes" id="UP000575397">
    <property type="component" value="Unassembled WGS sequence"/>
</dbReference>
<keyword evidence="2 5" id="KW-0689">Ribosomal protein</keyword>
<dbReference type="PANTHER" id="PTHR13479:SF40">
    <property type="entry name" value="SMALL RIBOSOMAL SUBUNIT PROTEIN BS18M"/>
    <property type="match status" value="1"/>
</dbReference>
<proteinExistence type="inferred from homology"/>
<dbReference type="EMBL" id="JABCUS010000011">
    <property type="protein sequence ID" value="NMX03486.1"/>
    <property type="molecule type" value="Genomic_DNA"/>
</dbReference>
<evidence type="ECO:0000313" key="12">
    <source>
        <dbReference type="Proteomes" id="UP000255284"/>
    </source>
</evidence>
<dbReference type="Proteomes" id="UP000255284">
    <property type="component" value="Unassembled WGS sequence"/>
</dbReference>
<reference evidence="11 12" key="1">
    <citation type="submission" date="2018-06" db="EMBL/GenBank/DDBJ databases">
        <authorList>
            <consortium name="Pathogen Informatics"/>
            <person name="Doyle S."/>
        </authorList>
    </citation>
    <scope>NUCLEOTIDE SEQUENCE [LARGE SCALE GENOMIC DNA]</scope>
    <source>
        <strain evidence="11 12">NCTC11819</strain>
    </source>
</reference>
<accession>A0A2J9KNF9</accession>
<protein>
    <recommendedName>
        <fullName evidence="4 5">Small ribosomal subunit protein bS18</fullName>
    </recommendedName>
</protein>
<dbReference type="PROSITE" id="PS00057">
    <property type="entry name" value="RIBOSOMAL_S18"/>
    <property type="match status" value="1"/>
</dbReference>
<keyword evidence="3 5" id="KW-0687">Ribonucleoprotein</keyword>
<evidence type="ECO:0000256" key="1">
    <source>
        <dbReference type="ARBA" id="ARBA00005589"/>
    </source>
</evidence>
<dbReference type="SUPFAM" id="SSF46911">
    <property type="entry name" value="Ribosomal protein S18"/>
    <property type="match status" value="1"/>
</dbReference>
<dbReference type="OrthoDB" id="9812008at2"/>
<dbReference type="GeneID" id="61169084"/>
<keyword evidence="5" id="KW-0694">RNA-binding</keyword>
<evidence type="ECO:0000256" key="6">
    <source>
        <dbReference type="RuleBase" id="RU003910"/>
    </source>
</evidence>
<dbReference type="GO" id="GO:0003735">
    <property type="term" value="F:structural constituent of ribosome"/>
    <property type="evidence" value="ECO:0007669"/>
    <property type="project" value="InterPro"/>
</dbReference>
<comment type="caution">
    <text evidence="10">The sequence shown here is derived from an EMBL/GenBank/DDBJ whole genome shotgun (WGS) entry which is preliminary data.</text>
</comment>
<evidence type="ECO:0000313" key="14">
    <source>
        <dbReference type="Proteomes" id="UP000578252"/>
    </source>
</evidence>
<dbReference type="PANTHER" id="PTHR13479">
    <property type="entry name" value="30S RIBOSOMAL PROTEIN S18"/>
    <property type="match status" value="1"/>
</dbReference>
<dbReference type="PRINTS" id="PR00974">
    <property type="entry name" value="RIBOSOMALS18"/>
</dbReference>
<name>A0A2J9KNF9_9ACTO</name>
<evidence type="ECO:0000313" key="8">
    <source>
        <dbReference type="EMBL" id="NMW64146.1"/>
    </source>
</evidence>
<dbReference type="Pfam" id="PF01084">
    <property type="entry name" value="Ribosomal_S18"/>
    <property type="match status" value="1"/>
</dbReference>
<reference evidence="13 14" key="3">
    <citation type="submission" date="2020-04" db="EMBL/GenBank/DDBJ databases">
        <title>Antimicrobial susceptibility and clonality of vaginal-derived multi-drug resistant Mobiluncus isolates in China.</title>
        <authorList>
            <person name="Zhang X."/>
        </authorList>
    </citation>
    <scope>NUCLEOTIDE SEQUENCE [LARGE SCALE GENOMIC DNA]</scope>
    <source>
        <strain evidence="10 13">12</strain>
        <strain evidence="8 14">13</strain>
        <strain evidence="9 15">7</strain>
    </source>
</reference>
<dbReference type="RefSeq" id="WP_004013477.1">
    <property type="nucleotide sequence ID" value="NZ_CAMPNB010000037.1"/>
</dbReference>
<organism evidence="10 13">
    <name type="scientific">Mobiluncus mulieris</name>
    <dbReference type="NCBI Taxonomy" id="2052"/>
    <lineage>
        <taxon>Bacteria</taxon>
        <taxon>Bacillati</taxon>
        <taxon>Actinomycetota</taxon>
        <taxon>Actinomycetes</taxon>
        <taxon>Actinomycetales</taxon>
        <taxon>Actinomycetaceae</taxon>
        <taxon>Mobiluncus</taxon>
    </lineage>
</organism>
<dbReference type="HAMAP" id="MF_00270">
    <property type="entry name" value="Ribosomal_bS18"/>
    <property type="match status" value="1"/>
</dbReference>
<comment type="similarity">
    <text evidence="1 5 6">Belongs to the bacterial ribosomal protein bS18 family.</text>
</comment>
<reference evidence="7 16" key="2">
    <citation type="submission" date="2019-08" db="EMBL/GenBank/DDBJ databases">
        <title>Comparison of rpoB and gyrB Sequences from Mobiluncus Species and Development of a Multiplex PCR Method for Clinical Detection of Mobiluncus curtisii and Mobiluncus mulieris.</title>
        <authorList>
            <person name="Yang L."/>
            <person name="Shen Y."/>
            <person name="Xu G."/>
            <person name="Shu L.-B."/>
            <person name="Hu J."/>
            <person name="Zhang R."/>
            <person name="Wang Y."/>
            <person name="Zhou H.-W."/>
            <person name="Zhang X."/>
        </authorList>
    </citation>
    <scope>NUCLEOTIDE SEQUENCE [LARGE SCALE GENOMIC DNA]</scope>
    <source>
        <strain evidence="7 16">M26</strain>
    </source>
</reference>
<dbReference type="GO" id="GO:0022627">
    <property type="term" value="C:cytosolic small ribosomal subunit"/>
    <property type="evidence" value="ECO:0007669"/>
    <property type="project" value="TreeGrafter"/>
</dbReference>
<evidence type="ECO:0000256" key="2">
    <source>
        <dbReference type="ARBA" id="ARBA00022980"/>
    </source>
</evidence>
<dbReference type="EMBL" id="JABCUR010000001">
    <property type="protein sequence ID" value="NMW64146.1"/>
    <property type="molecule type" value="Genomic_DNA"/>
</dbReference>
<dbReference type="InterPro" id="IPR001648">
    <property type="entry name" value="Ribosomal_bS18"/>
</dbReference>
<evidence type="ECO:0000313" key="7">
    <source>
        <dbReference type="EMBL" id="MCU9967844.1"/>
    </source>
</evidence>
<evidence type="ECO:0000313" key="10">
    <source>
        <dbReference type="EMBL" id="NMX03486.1"/>
    </source>
</evidence>
<evidence type="ECO:0000313" key="11">
    <source>
        <dbReference type="EMBL" id="STO16273.1"/>
    </source>
</evidence>
<dbReference type="GO" id="GO:0006412">
    <property type="term" value="P:translation"/>
    <property type="evidence" value="ECO:0007669"/>
    <property type="project" value="UniProtKB-UniRule"/>
</dbReference>
<dbReference type="GO" id="GO:0070181">
    <property type="term" value="F:small ribosomal subunit rRNA binding"/>
    <property type="evidence" value="ECO:0007669"/>
    <property type="project" value="TreeGrafter"/>
</dbReference>
<evidence type="ECO:0000313" key="13">
    <source>
        <dbReference type="Proteomes" id="UP000575397"/>
    </source>
</evidence>
<dbReference type="EMBL" id="JABCUV010000008">
    <property type="protein sequence ID" value="NMW93540.1"/>
    <property type="molecule type" value="Genomic_DNA"/>
</dbReference>
<comment type="subunit">
    <text evidence="5">Part of the 30S ribosomal subunit. Forms a tight heterodimer with protein bS6.</text>
</comment>
<dbReference type="NCBIfam" id="TIGR00165">
    <property type="entry name" value="S18"/>
    <property type="match status" value="1"/>
</dbReference>
<evidence type="ECO:0000313" key="15">
    <source>
        <dbReference type="Proteomes" id="UP000582487"/>
    </source>
</evidence>
<sequence>MGNKARKSKPISRKKFTPVKAHKVGPIDYKDTALLRKFISDRGKIRARRVTGVTTQEQRLIAKAVKNAREMALLPYSSSAR</sequence>
<gene>
    <name evidence="5 7" type="primary">rpsR</name>
    <name evidence="11" type="synonym">rpsR1</name>
    <name evidence="7" type="ORF">FYZ43_00080</name>
    <name evidence="9" type="ORF">HHJ74_07515</name>
    <name evidence="10" type="ORF">HHJ77_06030</name>
    <name evidence="8" type="ORF">HHJ78_00970</name>
    <name evidence="11" type="ORF">NCTC11819_00839</name>
</gene>
<dbReference type="Proteomes" id="UP000582487">
    <property type="component" value="Unassembled WGS sequence"/>
</dbReference>